<reference evidence="1" key="1">
    <citation type="submission" date="2019-08" db="EMBL/GenBank/DDBJ databases">
        <authorList>
            <person name="Kucharzyk K."/>
            <person name="Murdoch R.W."/>
            <person name="Higgins S."/>
            <person name="Loffler F."/>
        </authorList>
    </citation>
    <scope>NUCLEOTIDE SEQUENCE</scope>
</reference>
<protein>
    <submittedName>
        <fullName evidence="1">Uncharacterized protein</fullName>
    </submittedName>
</protein>
<dbReference type="EMBL" id="VSSQ01028429">
    <property type="protein sequence ID" value="MPM78150.1"/>
    <property type="molecule type" value="Genomic_DNA"/>
</dbReference>
<proteinExistence type="predicted"/>
<organism evidence="1">
    <name type="scientific">bioreactor metagenome</name>
    <dbReference type="NCBI Taxonomy" id="1076179"/>
    <lineage>
        <taxon>unclassified sequences</taxon>
        <taxon>metagenomes</taxon>
        <taxon>ecological metagenomes</taxon>
    </lineage>
</organism>
<sequence>MTIQQLKGCVLPAQAVKAQQKVLDRDVLVFHLLGFLISLIHDLIGVTADINLSGFAARAGNAGHIVNIAL</sequence>
<evidence type="ECO:0000313" key="1">
    <source>
        <dbReference type="EMBL" id="MPM78150.1"/>
    </source>
</evidence>
<accession>A0A645CM69</accession>
<gene>
    <name evidence="1" type="ORF">SDC9_125161</name>
</gene>
<dbReference type="AlphaFoldDB" id="A0A645CM69"/>
<comment type="caution">
    <text evidence="1">The sequence shown here is derived from an EMBL/GenBank/DDBJ whole genome shotgun (WGS) entry which is preliminary data.</text>
</comment>
<name>A0A645CM69_9ZZZZ</name>